<evidence type="ECO:0000256" key="2">
    <source>
        <dbReference type="ARBA" id="ARBA00010297"/>
    </source>
</evidence>
<comment type="caution">
    <text evidence="6">The sequence shown here is derived from an EMBL/GenBank/DDBJ whole genome shotgun (WGS) entry which is preliminary data.</text>
</comment>
<dbReference type="AlphaFoldDB" id="A0A3M0K0R8"/>
<evidence type="ECO:0000313" key="6">
    <source>
        <dbReference type="EMBL" id="RMC04914.1"/>
    </source>
</evidence>
<evidence type="ECO:0000256" key="1">
    <source>
        <dbReference type="ARBA" id="ARBA00004479"/>
    </source>
</evidence>
<dbReference type="EMBL" id="QRBI01000123">
    <property type="protein sequence ID" value="RMC04914.1"/>
    <property type="molecule type" value="Genomic_DNA"/>
</dbReference>
<dbReference type="InterPro" id="IPR031152">
    <property type="entry name" value="PLXDC"/>
</dbReference>
<organism evidence="6 7">
    <name type="scientific">Hirundo rustica rustica</name>
    <dbReference type="NCBI Taxonomy" id="333673"/>
    <lineage>
        <taxon>Eukaryota</taxon>
        <taxon>Metazoa</taxon>
        <taxon>Chordata</taxon>
        <taxon>Craniata</taxon>
        <taxon>Vertebrata</taxon>
        <taxon>Euteleostomi</taxon>
        <taxon>Archelosauria</taxon>
        <taxon>Archosauria</taxon>
        <taxon>Dinosauria</taxon>
        <taxon>Saurischia</taxon>
        <taxon>Theropoda</taxon>
        <taxon>Coelurosauria</taxon>
        <taxon>Aves</taxon>
        <taxon>Neognathae</taxon>
        <taxon>Neoaves</taxon>
        <taxon>Telluraves</taxon>
        <taxon>Australaves</taxon>
        <taxon>Passeriformes</taxon>
        <taxon>Sylvioidea</taxon>
        <taxon>Hirundinidae</taxon>
        <taxon>Hirundo</taxon>
    </lineage>
</organism>
<name>A0A3M0K0R8_HIRRU</name>
<proteinExistence type="inferred from homology"/>
<keyword evidence="4" id="KW-0732">Signal</keyword>
<gene>
    <name evidence="6" type="ORF">DUI87_18089</name>
</gene>
<keyword evidence="7" id="KW-1185">Reference proteome</keyword>
<evidence type="ECO:0000256" key="4">
    <source>
        <dbReference type="ARBA" id="ARBA00022729"/>
    </source>
</evidence>
<keyword evidence="5" id="KW-1133">Transmembrane helix</keyword>
<dbReference type="STRING" id="333673.A0A3M0K0R8"/>
<dbReference type="OrthoDB" id="6285106at2759"/>
<evidence type="ECO:0000313" key="7">
    <source>
        <dbReference type="Proteomes" id="UP000269221"/>
    </source>
</evidence>
<comment type="similarity">
    <text evidence="2">Belongs to the plexin family.</text>
</comment>
<evidence type="ECO:0000256" key="3">
    <source>
        <dbReference type="ARBA" id="ARBA00022692"/>
    </source>
</evidence>
<dbReference type="GO" id="GO:0016020">
    <property type="term" value="C:membrane"/>
    <property type="evidence" value="ECO:0007669"/>
    <property type="project" value="UniProtKB-SubCell"/>
</dbReference>
<comment type="subcellular location">
    <subcellularLocation>
        <location evidence="1">Membrane</location>
        <topology evidence="1">Single-pass type I membrane protein</topology>
    </subcellularLocation>
</comment>
<keyword evidence="5" id="KW-0472">Membrane</keyword>
<dbReference type="PANTHER" id="PTHR13055">
    <property type="entry name" value="TUMOR ENDOTHELIAL MARKER 7 RELATED"/>
    <property type="match status" value="1"/>
</dbReference>
<reference evidence="6 7" key="1">
    <citation type="submission" date="2018-07" db="EMBL/GenBank/DDBJ databases">
        <title>A high quality draft genome assembly of the barn swallow (H. rustica rustica).</title>
        <authorList>
            <person name="Formenti G."/>
            <person name="Chiara M."/>
            <person name="Poveda L."/>
            <person name="Francoijs K.-J."/>
            <person name="Bonisoli-Alquati A."/>
            <person name="Canova L."/>
            <person name="Gianfranceschi L."/>
            <person name="Horner D.S."/>
            <person name="Saino N."/>
        </authorList>
    </citation>
    <scope>NUCLEOTIDE SEQUENCE [LARGE SCALE GENOMIC DNA]</scope>
    <source>
        <strain evidence="6">Chelidonia</strain>
        <tissue evidence="6">Blood</tissue>
    </source>
</reference>
<dbReference type="Proteomes" id="UP000269221">
    <property type="component" value="Unassembled WGS sequence"/>
</dbReference>
<sequence>MQNEFQTYAAGVLYEVVQSFPRVEENVEVDSYVSSHRWRRHSESLKSVDTNRASMGQDSLEPGGFTDLLLEEGHDNTTQIEKDYYGLPNRDYNVANPKSLPRMEEDTDHNYYTSRTYGPYDSTSRDLWVNIDQMEKDKVKIHGILSNTHRQAARVNLSFDFPFYGHFLREITVATGGRRKGIAVQALPSFNET</sequence>
<evidence type="ECO:0000256" key="5">
    <source>
        <dbReference type="ARBA" id="ARBA00022989"/>
    </source>
</evidence>
<keyword evidence="3" id="KW-0812">Transmembrane</keyword>
<protein>
    <submittedName>
        <fullName evidence="6">Uncharacterized protein</fullName>
    </submittedName>
</protein>
<accession>A0A3M0K0R8</accession>
<dbReference type="PANTHER" id="PTHR13055:SF11">
    <property type="entry name" value="PLEXIN DOMAIN-CONTAINING PROTEIN 2"/>
    <property type="match status" value="1"/>
</dbReference>